<dbReference type="EMBL" id="JARKIB010000092">
    <property type="protein sequence ID" value="KAJ7743162.1"/>
    <property type="molecule type" value="Genomic_DNA"/>
</dbReference>
<organism evidence="2 3">
    <name type="scientific">Mycena metata</name>
    <dbReference type="NCBI Taxonomy" id="1033252"/>
    <lineage>
        <taxon>Eukaryota</taxon>
        <taxon>Fungi</taxon>
        <taxon>Dikarya</taxon>
        <taxon>Basidiomycota</taxon>
        <taxon>Agaricomycotina</taxon>
        <taxon>Agaricomycetes</taxon>
        <taxon>Agaricomycetidae</taxon>
        <taxon>Agaricales</taxon>
        <taxon>Marasmiineae</taxon>
        <taxon>Mycenaceae</taxon>
        <taxon>Mycena</taxon>
    </lineage>
</organism>
<name>A0AAD7N3P5_9AGAR</name>
<evidence type="ECO:0000313" key="3">
    <source>
        <dbReference type="Proteomes" id="UP001215598"/>
    </source>
</evidence>
<feature type="compositionally biased region" description="Basic residues" evidence="1">
    <location>
        <begin position="13"/>
        <end position="25"/>
    </location>
</feature>
<feature type="non-terminal residue" evidence="2">
    <location>
        <position position="230"/>
    </location>
</feature>
<evidence type="ECO:0000256" key="1">
    <source>
        <dbReference type="SAM" id="MobiDB-lite"/>
    </source>
</evidence>
<evidence type="ECO:0000313" key="2">
    <source>
        <dbReference type="EMBL" id="KAJ7743162.1"/>
    </source>
</evidence>
<feature type="compositionally biased region" description="Low complexity" evidence="1">
    <location>
        <begin position="36"/>
        <end position="47"/>
    </location>
</feature>
<feature type="region of interest" description="Disordered" evidence="1">
    <location>
        <begin position="13"/>
        <end position="69"/>
    </location>
</feature>
<dbReference type="Proteomes" id="UP001215598">
    <property type="component" value="Unassembled WGS sequence"/>
</dbReference>
<protein>
    <submittedName>
        <fullName evidence="2">Uncharacterized protein</fullName>
    </submittedName>
</protein>
<feature type="compositionally biased region" description="Pro residues" evidence="1">
    <location>
        <begin position="26"/>
        <end position="35"/>
    </location>
</feature>
<comment type="caution">
    <text evidence="2">The sequence shown here is derived from an EMBL/GenBank/DDBJ whole genome shotgun (WGS) entry which is preliminary data.</text>
</comment>
<sequence>MCAEFAPRRHIRRALQIPHRRRPHPRPPPSPPPSTTRPSTMTTMRTTCPAPAHRNTRRRYSSSSFKPPPPRARICWRVWCVCRRLFFFYYLSFARLPTPTRDSRDHPLFSFVRSPSSFLDAPFLPFPSLLHSPSPSHVLDVPLRRIIPPPSPSSSFLPYPRPRTRPHLRPRPLPQTPQSQWPARFLLSPYLSNPCPPVPPARSPAFSLLPCSPLNLETDHTCAGTLCDVL</sequence>
<proteinExistence type="predicted"/>
<reference evidence="2" key="1">
    <citation type="submission" date="2023-03" db="EMBL/GenBank/DDBJ databases">
        <title>Massive genome expansion in bonnet fungi (Mycena s.s.) driven by repeated elements and novel gene families across ecological guilds.</title>
        <authorList>
            <consortium name="Lawrence Berkeley National Laboratory"/>
            <person name="Harder C.B."/>
            <person name="Miyauchi S."/>
            <person name="Viragh M."/>
            <person name="Kuo A."/>
            <person name="Thoen E."/>
            <person name="Andreopoulos B."/>
            <person name="Lu D."/>
            <person name="Skrede I."/>
            <person name="Drula E."/>
            <person name="Henrissat B."/>
            <person name="Morin E."/>
            <person name="Kohler A."/>
            <person name="Barry K."/>
            <person name="LaButti K."/>
            <person name="Morin E."/>
            <person name="Salamov A."/>
            <person name="Lipzen A."/>
            <person name="Mereny Z."/>
            <person name="Hegedus B."/>
            <person name="Baldrian P."/>
            <person name="Stursova M."/>
            <person name="Weitz H."/>
            <person name="Taylor A."/>
            <person name="Grigoriev I.V."/>
            <person name="Nagy L.G."/>
            <person name="Martin F."/>
            <person name="Kauserud H."/>
        </authorList>
    </citation>
    <scope>NUCLEOTIDE SEQUENCE</scope>
    <source>
        <strain evidence="2">CBHHK182m</strain>
    </source>
</reference>
<dbReference type="AlphaFoldDB" id="A0AAD7N3P5"/>
<keyword evidence="3" id="KW-1185">Reference proteome</keyword>
<accession>A0AAD7N3P5</accession>
<gene>
    <name evidence="2" type="ORF">B0H16DRAFT_1562072</name>
</gene>